<feature type="domain" description="Peptidase C1A papain C-terminal" evidence="1">
    <location>
        <begin position="17"/>
        <end position="102"/>
    </location>
</feature>
<dbReference type="Gramene" id="fgenesh2_kg.6__1707__AT5G17140.1">
    <property type="protein sequence ID" value="fgenesh2_kg.6__1707__AT5G17140.1"/>
    <property type="gene ID" value="fgenesh2_kg.6__1707__AT5G17140.1"/>
</dbReference>
<feature type="non-terminal residue" evidence="2">
    <location>
        <position position="1"/>
    </location>
</feature>
<dbReference type="InterPro" id="IPR038765">
    <property type="entry name" value="Papain-like_cys_pep_sf"/>
</dbReference>
<dbReference type="HOGENOM" id="CLU_2177468_0_0_1"/>
<dbReference type="STRING" id="81972.D7LWX4"/>
<reference evidence="3" key="1">
    <citation type="journal article" date="2011" name="Nat. Genet.">
        <title>The Arabidopsis lyrata genome sequence and the basis of rapid genome size change.</title>
        <authorList>
            <person name="Hu T.T."/>
            <person name="Pattyn P."/>
            <person name="Bakker E.G."/>
            <person name="Cao J."/>
            <person name="Cheng J.-F."/>
            <person name="Clark R.M."/>
            <person name="Fahlgren N."/>
            <person name="Fawcett J.A."/>
            <person name="Grimwood J."/>
            <person name="Gundlach H."/>
            <person name="Haberer G."/>
            <person name="Hollister J.D."/>
            <person name="Ossowski S."/>
            <person name="Ottilar R.P."/>
            <person name="Salamov A.A."/>
            <person name="Schneeberger K."/>
            <person name="Spannagl M."/>
            <person name="Wang X."/>
            <person name="Yang L."/>
            <person name="Nasrallah M.E."/>
            <person name="Bergelson J."/>
            <person name="Carrington J.C."/>
            <person name="Gaut B.S."/>
            <person name="Schmutz J."/>
            <person name="Mayer K.F.X."/>
            <person name="Van de Peer Y."/>
            <person name="Grigoriev I.V."/>
            <person name="Nordborg M."/>
            <person name="Weigel D."/>
            <person name="Guo Y.-L."/>
        </authorList>
    </citation>
    <scope>NUCLEOTIDE SEQUENCE [LARGE SCALE GENOMIC DNA]</scope>
    <source>
        <strain evidence="3">cv. MN47</strain>
    </source>
</reference>
<dbReference type="Proteomes" id="UP000008694">
    <property type="component" value="Unassembled WGS sequence"/>
</dbReference>
<dbReference type="Gene3D" id="3.90.70.10">
    <property type="entry name" value="Cysteine proteinases"/>
    <property type="match status" value="1"/>
</dbReference>
<protein>
    <recommendedName>
        <fullName evidence="1">Peptidase C1A papain C-terminal domain-containing protein</fullName>
    </recommendedName>
</protein>
<organism evidence="3">
    <name type="scientific">Arabidopsis lyrata subsp. lyrata</name>
    <name type="common">Lyre-leaved rock-cress</name>
    <dbReference type="NCBI Taxonomy" id="81972"/>
    <lineage>
        <taxon>Eukaryota</taxon>
        <taxon>Viridiplantae</taxon>
        <taxon>Streptophyta</taxon>
        <taxon>Embryophyta</taxon>
        <taxon>Tracheophyta</taxon>
        <taxon>Spermatophyta</taxon>
        <taxon>Magnoliopsida</taxon>
        <taxon>eudicotyledons</taxon>
        <taxon>Gunneridae</taxon>
        <taxon>Pentapetalae</taxon>
        <taxon>rosids</taxon>
        <taxon>malvids</taxon>
        <taxon>Brassicales</taxon>
        <taxon>Brassicaceae</taxon>
        <taxon>Camelineae</taxon>
        <taxon>Arabidopsis</taxon>
    </lineage>
</organism>
<gene>
    <name evidence="2" type="ORF">ARALYDRAFT_488573</name>
</gene>
<evidence type="ECO:0000313" key="3">
    <source>
        <dbReference type="Proteomes" id="UP000008694"/>
    </source>
</evidence>
<dbReference type="EMBL" id="GL348718">
    <property type="protein sequence ID" value="EFH48009.1"/>
    <property type="molecule type" value="Genomic_DNA"/>
</dbReference>
<dbReference type="Pfam" id="PF00112">
    <property type="entry name" value="Peptidase_C1"/>
    <property type="match status" value="1"/>
</dbReference>
<dbReference type="SUPFAM" id="SSF54001">
    <property type="entry name" value="Cysteine proteinases"/>
    <property type="match status" value="1"/>
</dbReference>
<dbReference type="eggNOG" id="KOG1543">
    <property type="taxonomic scope" value="Eukaryota"/>
</dbReference>
<proteinExistence type="predicted"/>
<keyword evidence="3" id="KW-1185">Reference proteome</keyword>
<dbReference type="MEROPS" id="C01.A24"/>
<dbReference type="GO" id="GO:0008234">
    <property type="term" value="F:cysteine-type peptidase activity"/>
    <property type="evidence" value="ECO:0007669"/>
    <property type="project" value="InterPro"/>
</dbReference>
<evidence type="ECO:0000313" key="2">
    <source>
        <dbReference type="EMBL" id="EFH48009.1"/>
    </source>
</evidence>
<evidence type="ECO:0000259" key="1">
    <source>
        <dbReference type="Pfam" id="PF00112"/>
    </source>
</evidence>
<sequence>CTKSRQALSLNPTRLRMEIRGLLLTQGPIGISVNVCGIFGRADEEIYILPEPKENMKRHALIIVGFGTTKDGKLFFIVQNTWGTKWGFNGYARIIIKKTCPIFDVSGLVN</sequence>
<dbReference type="AlphaFoldDB" id="D7LWX4"/>
<accession>D7LWX4</accession>
<dbReference type="InterPro" id="IPR000668">
    <property type="entry name" value="Peptidase_C1A_C"/>
</dbReference>
<dbReference type="GO" id="GO:0006508">
    <property type="term" value="P:proteolysis"/>
    <property type="evidence" value="ECO:0007669"/>
    <property type="project" value="InterPro"/>
</dbReference>
<name>D7LWX4_ARALL</name>